<keyword evidence="2" id="KW-1185">Reference proteome</keyword>
<proteinExistence type="predicted"/>
<gene>
    <name evidence="1" type="ORF">SAMN04488695_10263</name>
</gene>
<protein>
    <submittedName>
        <fullName evidence="1">Uncharacterized protein</fullName>
    </submittedName>
</protein>
<dbReference type="RefSeq" id="WP_074911026.1">
    <property type="nucleotide sequence ID" value="NZ_FOVK01000002.1"/>
</dbReference>
<accession>A0A1I4ZMN4</accession>
<dbReference type="OrthoDB" id="1949411at2"/>
<dbReference type="AlphaFoldDB" id="A0A1I4ZMN4"/>
<evidence type="ECO:0000313" key="1">
    <source>
        <dbReference type="EMBL" id="SFN51526.1"/>
    </source>
</evidence>
<evidence type="ECO:0000313" key="2">
    <source>
        <dbReference type="Proteomes" id="UP000181899"/>
    </source>
</evidence>
<sequence>MAVATGQFTIIDYNDALSLSAYIASNRQKTQIFNPDNGSYNPDWASSNVILTPSLFILGNANDIITSSAVQSIQWYDVSNGVETLISANASYAIGAAKPNALTIKSNVLAGLPGKEFMCKIVYRDPSTGLDLIVKTPISFSRVVSGSGITDAIAWAPNGNVFKNDETTSLIAECDLVRGSVVDSTNVTYQWYQFDTAQTTDAGGGINWRKLTNVANVTTGVTTRQMTVFPAAVPTYAVFKCVIKDTDASSNTYNSSFEDNVTFEDKSDPVQVTITSTGGDVFKNGVGSTTLTAKVFQAGAEVDAAGTKYTYKWFKLNSSGVLDSNFGGTGINFKTGKTLSVGDADVDVKATFQVEVS</sequence>
<name>A0A1I4ZMN4_9CLOT</name>
<reference evidence="1 2" key="1">
    <citation type="submission" date="2016-10" db="EMBL/GenBank/DDBJ databases">
        <authorList>
            <person name="de Groot N.N."/>
        </authorList>
    </citation>
    <scope>NUCLEOTIDE SEQUENCE [LARGE SCALE GENOMIC DNA]</scope>
    <source>
        <strain evidence="1 2">ML2</strain>
    </source>
</reference>
<dbReference type="Proteomes" id="UP000181899">
    <property type="component" value="Unassembled WGS sequence"/>
</dbReference>
<dbReference type="EMBL" id="FOVK01000002">
    <property type="protein sequence ID" value="SFN51526.1"/>
    <property type="molecule type" value="Genomic_DNA"/>
</dbReference>
<organism evidence="1 2">
    <name type="scientific">Proteiniclasticum ruminis</name>
    <dbReference type="NCBI Taxonomy" id="398199"/>
    <lineage>
        <taxon>Bacteria</taxon>
        <taxon>Bacillati</taxon>
        <taxon>Bacillota</taxon>
        <taxon>Clostridia</taxon>
        <taxon>Eubacteriales</taxon>
        <taxon>Clostridiaceae</taxon>
        <taxon>Proteiniclasticum</taxon>
    </lineage>
</organism>